<dbReference type="FunFam" id="2.170.130.10:FF:000001">
    <property type="entry name" value="Catecholate siderophore TonB-dependent receptor"/>
    <property type="match status" value="1"/>
</dbReference>
<feature type="region of interest" description="Disordered" evidence="16">
    <location>
        <begin position="111"/>
        <end position="132"/>
    </location>
</feature>
<reference evidence="19 20" key="1">
    <citation type="journal article" date="2012" name="J. Bacteriol.">
        <title>Complete Genome Sequence of the Fruiting Myxobacterium Corallococcus coralloides DSM 2259.</title>
        <authorList>
            <person name="Huntley S."/>
            <person name="Zhang Y."/>
            <person name="Treuner-Lange A."/>
            <person name="Kneip S."/>
            <person name="Sensen C.W."/>
            <person name="Sogaard-Andersen L."/>
        </authorList>
    </citation>
    <scope>NUCLEOTIDE SEQUENCE [LARGE SCALE GENOMIC DNA]</scope>
    <source>
        <strain evidence="20">ATCC 25202 / DSM 2259 / NBRC 100086 / M2</strain>
    </source>
</reference>
<gene>
    <name evidence="19" type="primary">fct</name>
    <name evidence="19" type="ordered locus">COCOR_06668</name>
</gene>
<evidence type="ECO:0000256" key="1">
    <source>
        <dbReference type="ARBA" id="ARBA00004571"/>
    </source>
</evidence>
<evidence type="ECO:0000313" key="20">
    <source>
        <dbReference type="Proteomes" id="UP000007587"/>
    </source>
</evidence>
<dbReference type="GO" id="GO:0009279">
    <property type="term" value="C:cell outer membrane"/>
    <property type="evidence" value="ECO:0007669"/>
    <property type="project" value="UniProtKB-SubCell"/>
</dbReference>
<dbReference type="SUPFAM" id="SSF56935">
    <property type="entry name" value="Porins"/>
    <property type="match status" value="1"/>
</dbReference>
<dbReference type="InterPro" id="IPR012910">
    <property type="entry name" value="Plug_dom"/>
</dbReference>
<dbReference type="InterPro" id="IPR037066">
    <property type="entry name" value="Plug_dom_sf"/>
</dbReference>
<feature type="region of interest" description="Disordered" evidence="16">
    <location>
        <begin position="64"/>
        <end position="89"/>
    </location>
</feature>
<dbReference type="InterPro" id="IPR010105">
    <property type="entry name" value="TonB_sidphr_rcpt"/>
</dbReference>
<dbReference type="Proteomes" id="UP000007587">
    <property type="component" value="Chromosome"/>
</dbReference>
<feature type="domain" description="TonB-dependent receptor-like beta-barrel" evidence="17">
    <location>
        <begin position="320"/>
        <end position="739"/>
    </location>
</feature>
<keyword evidence="7" id="KW-0732">Signal</keyword>
<evidence type="ECO:0000313" key="19">
    <source>
        <dbReference type="EMBL" id="AFE08757.1"/>
    </source>
</evidence>
<dbReference type="eggNOG" id="COG4773">
    <property type="taxonomic scope" value="Bacteria"/>
</dbReference>
<evidence type="ECO:0000256" key="5">
    <source>
        <dbReference type="ARBA" id="ARBA00022496"/>
    </source>
</evidence>
<dbReference type="KEGG" id="ccx:COCOR_06668"/>
<reference evidence="20" key="2">
    <citation type="submission" date="2012-03" db="EMBL/GenBank/DDBJ databases">
        <title>Genome sequence of the fruiting myxobacterium Corallococcus coralloides DSM 2259.</title>
        <authorList>
            <person name="Huntley S."/>
            <person name="Zhang Y."/>
            <person name="Treuner-Lange A."/>
            <person name="Sensen C.W."/>
            <person name="Sogaard-Andersen L."/>
        </authorList>
    </citation>
    <scope>NUCLEOTIDE SEQUENCE [LARGE SCALE GENOMIC DNA]</scope>
    <source>
        <strain evidence="20">ATCC 25202 / DSM 2259 / NBRC 100086 / M2</strain>
    </source>
</reference>
<protein>
    <submittedName>
        <fullName evidence="19">Ferrichrome-iron receptor</fullName>
    </submittedName>
</protein>
<name>H8MXQ0_CORCM</name>
<keyword evidence="8" id="KW-0408">Iron</keyword>
<evidence type="ECO:0000256" key="6">
    <source>
        <dbReference type="ARBA" id="ARBA00022692"/>
    </source>
</evidence>
<evidence type="ECO:0000256" key="11">
    <source>
        <dbReference type="ARBA" id="ARBA00023136"/>
    </source>
</evidence>
<dbReference type="PANTHER" id="PTHR32552:SF68">
    <property type="entry name" value="FERRICHROME OUTER MEMBRANE TRANSPORTER_PHAGE RECEPTOR"/>
    <property type="match status" value="1"/>
</dbReference>
<dbReference type="GO" id="GO:0015344">
    <property type="term" value="F:siderophore uptake transmembrane transporter activity"/>
    <property type="evidence" value="ECO:0007669"/>
    <property type="project" value="TreeGrafter"/>
</dbReference>
<dbReference type="InterPro" id="IPR036942">
    <property type="entry name" value="Beta-barrel_TonB_sf"/>
</dbReference>
<evidence type="ECO:0000256" key="7">
    <source>
        <dbReference type="ARBA" id="ARBA00022729"/>
    </source>
</evidence>
<dbReference type="InterPro" id="IPR000531">
    <property type="entry name" value="Beta-barrel_TonB"/>
</dbReference>
<comment type="subcellular location">
    <subcellularLocation>
        <location evidence="1 14">Cell outer membrane</location>
        <topology evidence="1 14">Multi-pass membrane protein</topology>
    </subcellularLocation>
</comment>
<keyword evidence="5" id="KW-0410">Iron transport</keyword>
<evidence type="ECO:0000256" key="13">
    <source>
        <dbReference type="ARBA" id="ARBA00023237"/>
    </source>
</evidence>
<dbReference type="EMBL" id="CP003389">
    <property type="protein sequence ID" value="AFE08757.1"/>
    <property type="molecule type" value="Genomic_DNA"/>
</dbReference>
<feature type="compositionally biased region" description="Polar residues" evidence="16">
    <location>
        <begin position="117"/>
        <end position="132"/>
    </location>
</feature>
<dbReference type="STRING" id="1144275.COCOR_06668"/>
<dbReference type="PANTHER" id="PTHR32552">
    <property type="entry name" value="FERRICHROME IRON RECEPTOR-RELATED"/>
    <property type="match status" value="1"/>
</dbReference>
<dbReference type="AlphaFoldDB" id="H8MXQ0"/>
<evidence type="ECO:0000256" key="4">
    <source>
        <dbReference type="ARBA" id="ARBA00022452"/>
    </source>
</evidence>
<dbReference type="Gene3D" id="2.40.170.20">
    <property type="entry name" value="TonB-dependent receptor, beta-barrel domain"/>
    <property type="match status" value="1"/>
</dbReference>
<keyword evidence="12 19" id="KW-0675">Receptor</keyword>
<evidence type="ECO:0000256" key="3">
    <source>
        <dbReference type="ARBA" id="ARBA00022448"/>
    </source>
</evidence>
<evidence type="ECO:0000256" key="9">
    <source>
        <dbReference type="ARBA" id="ARBA00023065"/>
    </source>
</evidence>
<dbReference type="Gene3D" id="2.170.130.10">
    <property type="entry name" value="TonB-dependent receptor, plug domain"/>
    <property type="match status" value="1"/>
</dbReference>
<dbReference type="Pfam" id="PF07715">
    <property type="entry name" value="Plug"/>
    <property type="match status" value="1"/>
</dbReference>
<dbReference type="Pfam" id="PF00593">
    <property type="entry name" value="TonB_dep_Rec_b-barrel"/>
    <property type="match status" value="1"/>
</dbReference>
<evidence type="ECO:0000256" key="8">
    <source>
        <dbReference type="ARBA" id="ARBA00023004"/>
    </source>
</evidence>
<keyword evidence="3 14" id="KW-0813">Transport</keyword>
<evidence type="ECO:0000256" key="10">
    <source>
        <dbReference type="ARBA" id="ARBA00023077"/>
    </source>
</evidence>
<feature type="domain" description="TonB-dependent receptor plug" evidence="18">
    <location>
        <begin position="130"/>
        <end position="230"/>
    </location>
</feature>
<dbReference type="GO" id="GO:0038023">
    <property type="term" value="F:signaling receptor activity"/>
    <property type="evidence" value="ECO:0007669"/>
    <property type="project" value="InterPro"/>
</dbReference>
<evidence type="ECO:0000256" key="12">
    <source>
        <dbReference type="ARBA" id="ARBA00023170"/>
    </source>
</evidence>
<feature type="compositionally biased region" description="Low complexity" evidence="16">
    <location>
        <begin position="64"/>
        <end position="73"/>
    </location>
</feature>
<dbReference type="GO" id="GO:0015891">
    <property type="term" value="P:siderophore transport"/>
    <property type="evidence" value="ECO:0007669"/>
    <property type="project" value="InterPro"/>
</dbReference>
<comment type="similarity">
    <text evidence="2 14 15">Belongs to the TonB-dependent receptor family.</text>
</comment>
<accession>H8MXQ0</accession>
<evidence type="ECO:0000256" key="15">
    <source>
        <dbReference type="RuleBase" id="RU003357"/>
    </source>
</evidence>
<organism evidence="19 20">
    <name type="scientific">Corallococcus coralloides (strain ATCC 25202 / DSM 2259 / NBRC 100086 / M2)</name>
    <name type="common">Myxococcus coralloides</name>
    <dbReference type="NCBI Taxonomy" id="1144275"/>
    <lineage>
        <taxon>Bacteria</taxon>
        <taxon>Pseudomonadati</taxon>
        <taxon>Myxococcota</taxon>
        <taxon>Myxococcia</taxon>
        <taxon>Myxococcales</taxon>
        <taxon>Cystobacterineae</taxon>
        <taxon>Myxococcaceae</taxon>
        <taxon>Corallococcus</taxon>
    </lineage>
</organism>
<keyword evidence="20" id="KW-1185">Reference proteome</keyword>
<dbReference type="InterPro" id="IPR039426">
    <property type="entry name" value="TonB-dep_rcpt-like"/>
</dbReference>
<dbReference type="NCBIfam" id="TIGR01783">
    <property type="entry name" value="TonB-siderophor"/>
    <property type="match status" value="1"/>
</dbReference>
<dbReference type="InParanoid" id="H8MXQ0"/>
<keyword evidence="11 14" id="KW-0472">Membrane</keyword>
<dbReference type="HOGENOM" id="CLU_008287_9_0_7"/>
<keyword evidence="9" id="KW-0406">Ion transport</keyword>
<dbReference type="PROSITE" id="PS52016">
    <property type="entry name" value="TONB_DEPENDENT_REC_3"/>
    <property type="match status" value="1"/>
</dbReference>
<keyword evidence="4 14" id="KW-1134">Transmembrane beta strand</keyword>
<keyword evidence="13 14" id="KW-0998">Cell outer membrane</keyword>
<evidence type="ECO:0000259" key="18">
    <source>
        <dbReference type="Pfam" id="PF07715"/>
    </source>
</evidence>
<sequence>MWRGEDREGVGDSWLAASGGGCYETGPLISQIILNMPTSVRSRPRRLVPGALLGASISLASPALAQEPAAPQEAPAPAPESPAPDAVPTEDSVYDLPTVVVESERANGPVLGYTARRSGSSTKTDTAMGDTPQSVSVVGRAQMDAQQVQSVTEATRYTPGVRSDTFGADPRNDWFLIRGFTSQEGGYFLDGLQLYSSSFATWRLETFGLERVETVRGPSSVLYGGTSPGGLLNMVGKRPPVEGHIRHVELSVNEFANGYAAVDLGGAIDSGNHWRYRVTALARGGGTQVEETDNNRLFVAPALTWAPSENTALTVHGSFMADRTQGQNFLPYVGTVVDAPYGRIPTDLFTSDKSLDHFQRNQSWAGYEFSHRFNDTFTLRQNLRYAHLDLDFQTLYGVGYVGEPADAQLSRGNFVTRPTANLFTVDTQGDVRFSTGPVRHLVLAGVDFKNYVLNDEQGYEAGAPLDLLNPGRGDYTPTETRYTLNQSTQNQLGVYLQDQLRIGDRLGLTLSGRHDWVGMDVDNELAPTSNYDGSESAFSGRAGLLYRFDSGFAPYVSVSKSFNPVAGTKSDGSLFEPEKGQQLEAGVKYQPDVFPVLVGLSVFELKRQNFVTTDGSFNQLQIGEVRSRGFEVEANATLLRGLSLIGSASLYSLEITEGADFELGKRPVGVPEVLASLWLDYTFQDGALRGFGAAAGVRGVGSSYADRENTLEVPGFTLVDASVHFERGPWRAAINASNLGDKTYVSSCSSATACFYGERRRASATVGYTW</sequence>
<evidence type="ECO:0000256" key="14">
    <source>
        <dbReference type="PROSITE-ProRule" id="PRU01360"/>
    </source>
</evidence>
<evidence type="ECO:0000256" key="16">
    <source>
        <dbReference type="SAM" id="MobiDB-lite"/>
    </source>
</evidence>
<evidence type="ECO:0000256" key="2">
    <source>
        <dbReference type="ARBA" id="ARBA00009810"/>
    </source>
</evidence>
<keyword evidence="6 14" id="KW-0812">Transmembrane</keyword>
<evidence type="ECO:0000259" key="17">
    <source>
        <dbReference type="Pfam" id="PF00593"/>
    </source>
</evidence>
<proteinExistence type="inferred from homology"/>
<dbReference type="CDD" id="cd01347">
    <property type="entry name" value="ligand_gated_channel"/>
    <property type="match status" value="1"/>
</dbReference>
<keyword evidence="10 15" id="KW-0798">TonB box</keyword>